<reference evidence="2 3" key="1">
    <citation type="submission" date="2016-10" db="EMBL/GenBank/DDBJ databases">
        <authorList>
            <person name="de Groot N.N."/>
        </authorList>
    </citation>
    <scope>NUCLEOTIDE SEQUENCE [LARGE SCALE GENOMIC DNA]</scope>
    <source>
        <strain evidence="2 3">CGMCC 1.5070</strain>
    </source>
</reference>
<dbReference type="EMBL" id="FOCG01000003">
    <property type="protein sequence ID" value="SEN10550.1"/>
    <property type="molecule type" value="Genomic_DNA"/>
</dbReference>
<dbReference type="Gene3D" id="3.50.30.30">
    <property type="match status" value="1"/>
</dbReference>
<dbReference type="SUPFAM" id="SSF52025">
    <property type="entry name" value="PA domain"/>
    <property type="match status" value="1"/>
</dbReference>
<dbReference type="AlphaFoldDB" id="A0A1H8DTJ9"/>
<protein>
    <submittedName>
        <fullName evidence="2">Peptidase family M28</fullName>
    </submittedName>
</protein>
<name>A0A1H8DTJ9_9FIRM</name>
<dbReference type="Proteomes" id="UP000199158">
    <property type="component" value="Unassembled WGS sequence"/>
</dbReference>
<dbReference type="InterPro" id="IPR046450">
    <property type="entry name" value="PA_dom_sf"/>
</dbReference>
<dbReference type="PANTHER" id="PTHR10404:SF46">
    <property type="entry name" value="VACUOLAR PROTEIN SORTING-ASSOCIATED PROTEIN 70"/>
    <property type="match status" value="1"/>
</dbReference>
<evidence type="ECO:0000313" key="2">
    <source>
        <dbReference type="EMBL" id="SEN10550.1"/>
    </source>
</evidence>
<organism evidence="2 3">
    <name type="scientific">Hydrogenoanaerobacterium saccharovorans</name>
    <dbReference type="NCBI Taxonomy" id="474960"/>
    <lineage>
        <taxon>Bacteria</taxon>
        <taxon>Bacillati</taxon>
        <taxon>Bacillota</taxon>
        <taxon>Clostridia</taxon>
        <taxon>Eubacteriales</taxon>
        <taxon>Oscillospiraceae</taxon>
        <taxon>Hydrogenoanaerobacterium</taxon>
    </lineage>
</organism>
<dbReference type="SUPFAM" id="SSF53187">
    <property type="entry name" value="Zn-dependent exopeptidases"/>
    <property type="match status" value="1"/>
</dbReference>
<proteinExistence type="predicted"/>
<feature type="domain" description="Peptidase M28" evidence="1">
    <location>
        <begin position="274"/>
        <end position="467"/>
    </location>
</feature>
<dbReference type="Pfam" id="PF04389">
    <property type="entry name" value="Peptidase_M28"/>
    <property type="match status" value="1"/>
</dbReference>
<gene>
    <name evidence="2" type="ORF">SAMN05216180_2790</name>
</gene>
<keyword evidence="3" id="KW-1185">Reference proteome</keyword>
<dbReference type="STRING" id="474960.SAMN05216180_2790"/>
<dbReference type="PANTHER" id="PTHR10404">
    <property type="entry name" value="N-ACETYLATED-ALPHA-LINKED ACIDIC DIPEPTIDASE"/>
    <property type="match status" value="1"/>
</dbReference>
<sequence>MPFFIIIQIDYLHRLSECFNTFDANDILRLLNHAEKRCKNVNHCIETLAQAQSSFLEQVDINYSYTLAKKMEQFKSNQALGYRTAGSEAEFLTGEMLYHEMQKIGLQEVTKDGFTLDSWEFEKAKLSFTDNSGLSRCFELGGYQTNFDTQGEQQFTLVYAGRGTYCDLAPLDVRGKLVLIDINQRDEWWINYPAYQAYLRGAAAVIAVQDEGYAQVDSTALNSQDICGPANAAAFSMSKADAAVLKNLLATNNNCITVKFDAKSKVKLNQKSYNIVGKIIGKDPDSMILMSAHYDSYFAGFQDDNAAVALMMGIAKALLGSGYQPEKTLVFCAMAAEEWGVSNTRYDWSVGAYNQVFRIHPEWAGKVIANINFELPACAHDSQDVIRCVYELETYLTEFAKTVPRVEGAYPDGICIASPVLTWSDDFSIAISGIPSLVNDFAAGGFMQTHYHSQFDNDEAYDEPSYHFHHNLYGMLMLCYDRCAVAPLDFSVQLTALRNSMDTAQMNGCGAASEGLTRALDNAITHAQAVYKIVGHINSEYSHALDQGDQTAAKALYERYRPLNTALLKAFKFAEDAFVRLTWHDEPIFPHQHPQNNLACIAGALNALLSGNLTRTLDPFIGEIDNNWYAFHFENAVFRYFSDYVLHQPAHRLMWGAGRVLGQEDLSDIILSLNAKILQPNPKLENEIARLNAARQNQQKLLVRTVVEETEAVNKLAHLLKSCIK</sequence>
<dbReference type="InterPro" id="IPR007484">
    <property type="entry name" value="Peptidase_M28"/>
</dbReference>
<accession>A0A1H8DTJ9</accession>
<evidence type="ECO:0000259" key="1">
    <source>
        <dbReference type="Pfam" id="PF04389"/>
    </source>
</evidence>
<dbReference type="Gene3D" id="3.40.630.10">
    <property type="entry name" value="Zn peptidases"/>
    <property type="match status" value="1"/>
</dbReference>
<dbReference type="InterPro" id="IPR039373">
    <property type="entry name" value="Peptidase_M28B"/>
</dbReference>
<evidence type="ECO:0000313" key="3">
    <source>
        <dbReference type="Proteomes" id="UP000199158"/>
    </source>
</evidence>